<reference evidence="4" key="1">
    <citation type="submission" date="2020-11" db="EMBL/GenBank/DDBJ databases">
        <authorList>
            <person name="Tran Van P."/>
        </authorList>
    </citation>
    <scope>NUCLEOTIDE SEQUENCE</scope>
</reference>
<proteinExistence type="predicted"/>
<dbReference type="Pfam" id="PF00595">
    <property type="entry name" value="PDZ"/>
    <property type="match status" value="1"/>
</dbReference>
<keyword evidence="2" id="KW-0963">Cytoplasm</keyword>
<accession>A0A7R9PZX1</accession>
<dbReference type="Gene3D" id="2.30.42.10">
    <property type="match status" value="1"/>
</dbReference>
<evidence type="ECO:0000256" key="1">
    <source>
        <dbReference type="ARBA" id="ARBA00004496"/>
    </source>
</evidence>
<dbReference type="PROSITE" id="PS50106">
    <property type="entry name" value="PDZ"/>
    <property type="match status" value="1"/>
</dbReference>
<dbReference type="EMBL" id="CAJPIZ010003884">
    <property type="protein sequence ID" value="CAG2106929.1"/>
    <property type="molecule type" value="Genomic_DNA"/>
</dbReference>
<evidence type="ECO:0000313" key="4">
    <source>
        <dbReference type="EMBL" id="CAD7626499.1"/>
    </source>
</evidence>
<name>A0A7R9PZX1_9ACAR</name>
<feature type="domain" description="PDZ" evidence="3">
    <location>
        <begin position="55"/>
        <end position="143"/>
    </location>
</feature>
<gene>
    <name evidence="4" type="ORF">OSB1V03_LOCUS6932</name>
</gene>
<dbReference type="CDD" id="cd06713">
    <property type="entry name" value="PDZ_tamalin_CYTIP-like"/>
    <property type="match status" value="1"/>
</dbReference>
<comment type="subcellular location">
    <subcellularLocation>
        <location evidence="1">Cytoplasm</location>
    </subcellularLocation>
</comment>
<dbReference type="InterPro" id="IPR036034">
    <property type="entry name" value="PDZ_sf"/>
</dbReference>
<dbReference type="PANTHER" id="PTHR15963:SF5">
    <property type="entry name" value="SHORT SPINDLE 6, ISOFORM A"/>
    <property type="match status" value="1"/>
</dbReference>
<dbReference type="EMBL" id="OC858459">
    <property type="protein sequence ID" value="CAD7626499.1"/>
    <property type="molecule type" value="Genomic_DNA"/>
</dbReference>
<protein>
    <recommendedName>
        <fullName evidence="3">PDZ domain-containing protein</fullName>
    </recommendedName>
</protein>
<dbReference type="PANTHER" id="PTHR15963">
    <property type="entry name" value="GENERAL RECEPTOR FOR PHOSPHOINOSITIDES 1-ASSOCIATED SCAFFOLD PROTEIN-RELATED"/>
    <property type="match status" value="1"/>
</dbReference>
<keyword evidence="5" id="KW-1185">Reference proteome</keyword>
<dbReference type="InterPro" id="IPR001478">
    <property type="entry name" value="PDZ"/>
</dbReference>
<dbReference type="Proteomes" id="UP000759131">
    <property type="component" value="Unassembled WGS sequence"/>
</dbReference>
<dbReference type="GO" id="GO:0005737">
    <property type="term" value="C:cytoplasm"/>
    <property type="evidence" value="ECO:0007669"/>
    <property type="project" value="UniProtKB-SubCell"/>
</dbReference>
<dbReference type="SUPFAM" id="SSF50156">
    <property type="entry name" value="PDZ domain-like"/>
    <property type="match status" value="1"/>
</dbReference>
<dbReference type="OrthoDB" id="10041077at2759"/>
<dbReference type="SMART" id="SM00228">
    <property type="entry name" value="PDZ"/>
    <property type="match status" value="1"/>
</dbReference>
<evidence type="ECO:0000313" key="5">
    <source>
        <dbReference type="Proteomes" id="UP000759131"/>
    </source>
</evidence>
<evidence type="ECO:0000256" key="2">
    <source>
        <dbReference type="ARBA" id="ARBA00022490"/>
    </source>
</evidence>
<organism evidence="4">
    <name type="scientific">Medioppia subpectinata</name>
    <dbReference type="NCBI Taxonomy" id="1979941"/>
    <lineage>
        <taxon>Eukaryota</taxon>
        <taxon>Metazoa</taxon>
        <taxon>Ecdysozoa</taxon>
        <taxon>Arthropoda</taxon>
        <taxon>Chelicerata</taxon>
        <taxon>Arachnida</taxon>
        <taxon>Acari</taxon>
        <taxon>Acariformes</taxon>
        <taxon>Sarcoptiformes</taxon>
        <taxon>Oribatida</taxon>
        <taxon>Brachypylina</taxon>
        <taxon>Oppioidea</taxon>
        <taxon>Oppiidae</taxon>
        <taxon>Medioppia</taxon>
    </lineage>
</organism>
<sequence>MSTITTHTHPAIDTIPARAVSLPANLLLLQQSVLDSVKSDRVINTGPEEDRRRRTIIVEKRNQSFGFTLQTYGIKHHREGDVELLTYVDHVEYDGPAFRGGMRPGDVILSINGRDMERADHKTLVKYISACEKTMRIVVLFEDCVRKVELHIKYLKLKVMCC</sequence>
<dbReference type="InterPro" id="IPR052122">
    <property type="entry name" value="Intracell_Traff_Signaling_Reg"/>
</dbReference>
<dbReference type="AlphaFoldDB" id="A0A7R9PZX1"/>
<evidence type="ECO:0000259" key="3">
    <source>
        <dbReference type="PROSITE" id="PS50106"/>
    </source>
</evidence>